<dbReference type="EMBL" id="BMAV01000356">
    <property type="protein sequence ID" value="GFY37554.1"/>
    <property type="molecule type" value="Genomic_DNA"/>
</dbReference>
<dbReference type="PANTHER" id="PTHR21446:SF12">
    <property type="entry name" value="POTASSIUM CHANNEL TETRAMERIZATION DOMAIN CONTAINING 1"/>
    <property type="match status" value="1"/>
</dbReference>
<organism evidence="1 2">
    <name type="scientific">Trichonephila inaurata madagascariensis</name>
    <dbReference type="NCBI Taxonomy" id="2747483"/>
    <lineage>
        <taxon>Eukaryota</taxon>
        <taxon>Metazoa</taxon>
        <taxon>Ecdysozoa</taxon>
        <taxon>Arthropoda</taxon>
        <taxon>Chelicerata</taxon>
        <taxon>Arachnida</taxon>
        <taxon>Araneae</taxon>
        <taxon>Araneomorphae</taxon>
        <taxon>Entelegynae</taxon>
        <taxon>Araneoidea</taxon>
        <taxon>Nephilidae</taxon>
        <taxon>Trichonephila</taxon>
        <taxon>Trichonephila inaurata</taxon>
    </lineage>
</organism>
<proteinExistence type="predicted"/>
<protein>
    <submittedName>
        <fullName evidence="1">TRASH domain-containing protein</fullName>
    </submittedName>
</protein>
<evidence type="ECO:0000313" key="2">
    <source>
        <dbReference type="Proteomes" id="UP000886998"/>
    </source>
</evidence>
<dbReference type="InterPro" id="IPR052787">
    <property type="entry name" value="MAVS"/>
</dbReference>
<dbReference type="AlphaFoldDB" id="A0A8X6WM32"/>
<evidence type="ECO:0000313" key="1">
    <source>
        <dbReference type="EMBL" id="GFY37554.1"/>
    </source>
</evidence>
<comment type="caution">
    <text evidence="1">The sequence shown here is derived from an EMBL/GenBank/DDBJ whole genome shotgun (WGS) entry which is preliminary data.</text>
</comment>
<dbReference type="Proteomes" id="UP000886998">
    <property type="component" value="Unassembled WGS sequence"/>
</dbReference>
<reference evidence="1" key="1">
    <citation type="submission" date="2020-08" db="EMBL/GenBank/DDBJ databases">
        <title>Multicomponent nature underlies the extraordinary mechanical properties of spider dragline silk.</title>
        <authorList>
            <person name="Kono N."/>
            <person name="Nakamura H."/>
            <person name="Mori M."/>
            <person name="Yoshida Y."/>
            <person name="Ohtoshi R."/>
            <person name="Malay A.D."/>
            <person name="Moran D.A.P."/>
            <person name="Tomita M."/>
            <person name="Numata K."/>
            <person name="Arakawa K."/>
        </authorList>
    </citation>
    <scope>NUCLEOTIDE SEQUENCE</scope>
</reference>
<dbReference type="OrthoDB" id="2434995at2759"/>
<gene>
    <name evidence="1" type="primary">AVEN_30672_1</name>
    <name evidence="1" type="ORF">TNIN_390731</name>
</gene>
<sequence length="308" mass="33808">MDAVISGIVHMDNIAAENSIIQPDNAKQDRGVQVDDEEAGIILEIPGDPLCPVKTLKFYLGRLNPACRALFQRPKEHIYEQDTCWYVNSPVGKNMLATMMSTISKCARLSRIYTNVRIRATTYSPADGKGCIPCTDVAEGPIREQEARDIKLPEKRPPEIAPKPVQVTQNSHIIKQLNAPIVQACLSVAVSNSLSSVTNAGSFINRVFPIALAGVPKNELMNGQAINIVNKPTEFFKMDAVISGIVHMDNIAAENSIIQPDNAKQDRGVQVWCEITSCEYCVLKARSADTGQYNLPPREIAAMLKGFM</sequence>
<keyword evidence="2" id="KW-1185">Reference proteome</keyword>
<accession>A0A8X6WM32</accession>
<name>A0A8X6WM32_9ARAC</name>
<dbReference type="PANTHER" id="PTHR21446">
    <property type="entry name" value="DUF3504 DOMAIN-CONTAINING PROTEIN"/>
    <property type="match status" value="1"/>
</dbReference>